<keyword evidence="1" id="KW-0808">Transferase</keyword>
<evidence type="ECO:0000313" key="2">
    <source>
        <dbReference type="Proteomes" id="UP001140066"/>
    </source>
</evidence>
<protein>
    <submittedName>
        <fullName evidence="1">E3 ubiquitin-protein ligase bre1</fullName>
        <ecNumber evidence="1">2.3.2.27</ecNumber>
    </submittedName>
</protein>
<gene>
    <name evidence="1" type="primary">BRE1</name>
    <name evidence="1" type="ORF">GGI18_005114</name>
</gene>
<keyword evidence="1" id="KW-0012">Acyltransferase</keyword>
<name>A0ACC1K0Y1_9FUNG</name>
<accession>A0ACC1K0Y1</accession>
<organism evidence="1 2">
    <name type="scientific">Coemansia linderi</name>
    <dbReference type="NCBI Taxonomy" id="2663919"/>
    <lineage>
        <taxon>Eukaryota</taxon>
        <taxon>Fungi</taxon>
        <taxon>Fungi incertae sedis</taxon>
        <taxon>Zoopagomycota</taxon>
        <taxon>Kickxellomycotina</taxon>
        <taxon>Kickxellomycetes</taxon>
        <taxon>Kickxellales</taxon>
        <taxon>Kickxellaceae</taxon>
        <taxon>Coemansia</taxon>
    </lineage>
</organism>
<evidence type="ECO:0000313" key="1">
    <source>
        <dbReference type="EMBL" id="KAJ2771013.1"/>
    </source>
</evidence>
<comment type="caution">
    <text evidence="1">The sequence shown here is derived from an EMBL/GenBank/DDBJ whole genome shotgun (WGS) entry which is preliminary data.</text>
</comment>
<dbReference type="EC" id="2.3.2.27" evidence="1"/>
<sequence length="245" mass="27932">MMERELQTICESFAKLEEQSTSKVWDLSAKEQAIARVVAEKCKYEEKFIGLNKDREAMRLANQALRAQNVKQLDHIKAIEEHDRALSQQLSLVRSEAEQATAAWQAAAAKLQDAQQRTVELEEQARVLEDRAVIATQALAERTEALAAAEHERRRTQECLDLANRRVSESERPPTDQTGLAKLCADYKALLKCPTCQTNFKSHVLLRCMHVFCKQCIDSRIETRQRKCPSCSEPFGAKDVRQIYL</sequence>
<reference evidence="1" key="1">
    <citation type="submission" date="2022-07" db="EMBL/GenBank/DDBJ databases">
        <title>Phylogenomic reconstructions and comparative analyses of Kickxellomycotina fungi.</title>
        <authorList>
            <person name="Reynolds N.K."/>
            <person name="Stajich J.E."/>
            <person name="Barry K."/>
            <person name="Grigoriev I.V."/>
            <person name="Crous P."/>
            <person name="Smith M.E."/>
        </authorList>
    </citation>
    <scope>NUCLEOTIDE SEQUENCE</scope>
    <source>
        <strain evidence="1">BCRC 34191</strain>
    </source>
</reference>
<keyword evidence="2" id="KW-1185">Reference proteome</keyword>
<proteinExistence type="predicted"/>
<dbReference type="Proteomes" id="UP001140066">
    <property type="component" value="Unassembled WGS sequence"/>
</dbReference>
<dbReference type="EMBL" id="JANBUK010002693">
    <property type="protein sequence ID" value="KAJ2771013.1"/>
    <property type="molecule type" value="Genomic_DNA"/>
</dbReference>